<accession>A0A6B0T3V4</accession>
<dbReference type="Proteomes" id="UP000466535">
    <property type="component" value="Unassembled WGS sequence"/>
</dbReference>
<evidence type="ECO:0000313" key="1">
    <source>
        <dbReference type="EMBL" id="MXR50866.1"/>
    </source>
</evidence>
<protein>
    <recommendedName>
        <fullName evidence="3">DUF4177 domain-containing protein</fullName>
    </recommendedName>
</protein>
<evidence type="ECO:0000313" key="2">
    <source>
        <dbReference type="Proteomes" id="UP000466535"/>
    </source>
</evidence>
<gene>
    <name evidence="1" type="ORF">GRX03_04495</name>
</gene>
<organism evidence="1 2">
    <name type="scientific">Halovenus carboxidivorans</name>
    <dbReference type="NCBI Taxonomy" id="2692199"/>
    <lineage>
        <taxon>Archaea</taxon>
        <taxon>Methanobacteriati</taxon>
        <taxon>Methanobacteriota</taxon>
        <taxon>Stenosarchaea group</taxon>
        <taxon>Halobacteria</taxon>
        <taxon>Halobacteriales</taxon>
        <taxon>Haloarculaceae</taxon>
        <taxon>Halovenus</taxon>
    </lineage>
</organism>
<keyword evidence="2" id="KW-1185">Reference proteome</keyword>
<dbReference type="EMBL" id="WUUT01000001">
    <property type="protein sequence ID" value="MXR50866.1"/>
    <property type="molecule type" value="Genomic_DNA"/>
</dbReference>
<comment type="caution">
    <text evidence="1">The sequence shown here is derived from an EMBL/GenBank/DDBJ whole genome shotgun (WGS) entry which is preliminary data.</text>
</comment>
<proteinExistence type="predicted"/>
<dbReference type="OrthoDB" id="261828at2157"/>
<name>A0A6B0T3V4_9EURY</name>
<evidence type="ECO:0008006" key="3">
    <source>
        <dbReference type="Google" id="ProtNLM"/>
    </source>
</evidence>
<dbReference type="RefSeq" id="WP_159762957.1">
    <property type="nucleotide sequence ID" value="NZ_WUUT01000001.1"/>
</dbReference>
<reference evidence="1 2" key="1">
    <citation type="submission" date="2019-12" db="EMBL/GenBank/DDBJ databases">
        <title>Isolation and characterization of three novel carbon monoxide-oxidizing members of Halobacteria from salione crusts and soils.</title>
        <authorList>
            <person name="Myers M.R."/>
            <person name="King G.M."/>
        </authorList>
    </citation>
    <scope>NUCLEOTIDE SEQUENCE [LARGE SCALE GENOMIC DNA]</scope>
    <source>
        <strain evidence="1 2">WSH3</strain>
    </source>
</reference>
<sequence length="56" mass="6470">MAEQRYVYTTHATEARGRKMGNIESVINEYASEGWRLSETLERDGTTIGMVFEREV</sequence>
<dbReference type="AlphaFoldDB" id="A0A6B0T3V4"/>